<evidence type="ECO:0000256" key="1">
    <source>
        <dbReference type="SAM" id="MobiDB-lite"/>
    </source>
</evidence>
<dbReference type="AlphaFoldDB" id="K0RPG3"/>
<comment type="caution">
    <text evidence="2">The sequence shown here is derived from an EMBL/GenBank/DDBJ whole genome shotgun (WGS) entry which is preliminary data.</text>
</comment>
<feature type="region of interest" description="Disordered" evidence="1">
    <location>
        <begin position="1"/>
        <end position="152"/>
    </location>
</feature>
<dbReference type="EMBL" id="AGNL01036250">
    <property type="protein sequence ID" value="EJK54174.1"/>
    <property type="molecule type" value="Genomic_DNA"/>
</dbReference>
<feature type="non-terminal residue" evidence="2">
    <location>
        <position position="1"/>
    </location>
</feature>
<feature type="compositionally biased region" description="Low complexity" evidence="1">
    <location>
        <begin position="38"/>
        <end position="51"/>
    </location>
</feature>
<evidence type="ECO:0000313" key="2">
    <source>
        <dbReference type="EMBL" id="EJK54174.1"/>
    </source>
</evidence>
<feature type="compositionally biased region" description="Basic and acidic residues" evidence="1">
    <location>
        <begin position="97"/>
        <end position="110"/>
    </location>
</feature>
<protein>
    <submittedName>
        <fullName evidence="2">Uncharacterized protein</fullName>
    </submittedName>
</protein>
<sequence length="152" mass="15966">RGGPAGLPSAGGRPPPPGGPVAPDGRRVSLFPPRGPRAEAASVSLEAALPPRGSSIGVHVRPPIGTIQGDLQSSARRSREATFRPNRCSSPGRRGGHRLDDRRRARDGHSGKFSTIALQGRVLEQKGVHGSIERDEAVPGHRSGLNSDFRGE</sequence>
<proteinExistence type="predicted"/>
<feature type="compositionally biased region" description="Basic and acidic residues" evidence="1">
    <location>
        <begin position="123"/>
        <end position="139"/>
    </location>
</feature>
<reference evidence="2 3" key="1">
    <citation type="journal article" date="2012" name="Genome Biol.">
        <title>Genome and low-iron response of an oceanic diatom adapted to chronic iron limitation.</title>
        <authorList>
            <person name="Lommer M."/>
            <person name="Specht M."/>
            <person name="Roy A.S."/>
            <person name="Kraemer L."/>
            <person name="Andreson R."/>
            <person name="Gutowska M.A."/>
            <person name="Wolf J."/>
            <person name="Bergner S.V."/>
            <person name="Schilhabel M.B."/>
            <person name="Klostermeier U.C."/>
            <person name="Beiko R.G."/>
            <person name="Rosenstiel P."/>
            <person name="Hippler M."/>
            <person name="Laroche J."/>
        </authorList>
    </citation>
    <scope>NUCLEOTIDE SEQUENCE [LARGE SCALE GENOMIC DNA]</scope>
    <source>
        <strain evidence="2 3">CCMP1005</strain>
    </source>
</reference>
<keyword evidence="3" id="KW-1185">Reference proteome</keyword>
<organism evidence="2 3">
    <name type="scientific">Thalassiosira oceanica</name>
    <name type="common">Marine diatom</name>
    <dbReference type="NCBI Taxonomy" id="159749"/>
    <lineage>
        <taxon>Eukaryota</taxon>
        <taxon>Sar</taxon>
        <taxon>Stramenopiles</taxon>
        <taxon>Ochrophyta</taxon>
        <taxon>Bacillariophyta</taxon>
        <taxon>Coscinodiscophyceae</taxon>
        <taxon>Thalassiosirophycidae</taxon>
        <taxon>Thalassiosirales</taxon>
        <taxon>Thalassiosiraceae</taxon>
        <taxon>Thalassiosira</taxon>
    </lineage>
</organism>
<feature type="compositionally biased region" description="Low complexity" evidence="1">
    <location>
        <begin position="1"/>
        <end position="12"/>
    </location>
</feature>
<name>K0RPG3_THAOC</name>
<evidence type="ECO:0000313" key="3">
    <source>
        <dbReference type="Proteomes" id="UP000266841"/>
    </source>
</evidence>
<accession>K0RPG3</accession>
<dbReference type="Proteomes" id="UP000266841">
    <property type="component" value="Unassembled WGS sequence"/>
</dbReference>
<gene>
    <name evidence="2" type="ORF">THAOC_26261</name>
</gene>